<sequence length="348" mass="38373">MTAPDISRVRIAGFRSIEDADFPLDRINLLIGSNGSGKSNILGIFELFHAITMGKLQTYVAESGGPEVLFRYGTKQTNTIVLRAEFGDSFYEIHLHPDSGSGCRIASEQLIITTGDKSLKLVSSDTVETGIFAGAYEDPSWESFRLHLQSWTTYRFQSRCTGAEDERRLTEFLFRLKLTEPGYFEKITDTIRLIFPQFGDFLFREENGAVTLFWTDAQAGGHVFGLSVLSGGTARFINLAVLLLQPAPPRLILIDEPELGLHPFAVAVLADLMKLASRSAQLLVSTQSVQLLNAFGPAEESAGSRILIVDMNRGTTTITVPTPESLADWIEEYSIGELWQMNVLGGNP</sequence>
<dbReference type="Pfam" id="PF13175">
    <property type="entry name" value="AAA_15"/>
    <property type="match status" value="1"/>
</dbReference>
<feature type="domain" description="Endonuclease GajA/Old nuclease/RecF-like AAA" evidence="1">
    <location>
        <begin position="6"/>
        <end position="52"/>
    </location>
</feature>
<accession>A0ABT4IM91</accession>
<dbReference type="SUPFAM" id="SSF52540">
    <property type="entry name" value="P-loop containing nucleoside triphosphate hydrolases"/>
    <property type="match status" value="1"/>
</dbReference>
<name>A0ABT4IM91_9EURY</name>
<reference evidence="3" key="1">
    <citation type="submission" date="2022-12" db="EMBL/GenBank/DDBJ databases">
        <title>Isolation and characterisation of novel Methanocorpusculum spp. from native Australian herbivores indicates the genus is ancestrally host-associated.</title>
        <authorList>
            <person name="Volmer J.G."/>
            <person name="Soo R.M."/>
            <person name="Evans P.N."/>
            <person name="Hoedt E.C."/>
            <person name="Astorga Alsina A.L."/>
            <person name="Woodcroft B.J."/>
            <person name="Tyson G.W."/>
            <person name="Hugenholtz P."/>
            <person name="Morrison M."/>
        </authorList>
    </citation>
    <scope>NUCLEOTIDE SEQUENCE</scope>
    <source>
        <strain evidence="3">CW153</strain>
    </source>
</reference>
<evidence type="ECO:0000259" key="1">
    <source>
        <dbReference type="Pfam" id="PF13175"/>
    </source>
</evidence>
<gene>
    <name evidence="3" type="ORF">O0S09_06330</name>
</gene>
<evidence type="ECO:0000259" key="2">
    <source>
        <dbReference type="Pfam" id="PF13304"/>
    </source>
</evidence>
<evidence type="ECO:0000313" key="4">
    <source>
        <dbReference type="Proteomes" id="UP001141336"/>
    </source>
</evidence>
<organism evidence="3 4">
    <name type="scientific">Methanocorpusculum vombati</name>
    <dbReference type="NCBI Taxonomy" id="3002864"/>
    <lineage>
        <taxon>Archaea</taxon>
        <taxon>Methanobacteriati</taxon>
        <taxon>Methanobacteriota</taxon>
        <taxon>Stenosarchaea group</taxon>
        <taxon>Methanomicrobia</taxon>
        <taxon>Methanomicrobiales</taxon>
        <taxon>Methanocorpusculaceae</taxon>
        <taxon>Methanocorpusculum</taxon>
    </lineage>
</organism>
<evidence type="ECO:0000313" key="3">
    <source>
        <dbReference type="EMBL" id="MCZ0862869.1"/>
    </source>
</evidence>
<protein>
    <submittedName>
        <fullName evidence="3">AAA family ATPase</fullName>
    </submittedName>
</protein>
<dbReference type="InterPro" id="IPR041685">
    <property type="entry name" value="AAA_GajA/Old/RecF-like"/>
</dbReference>
<proteinExistence type="predicted"/>
<dbReference type="PANTHER" id="PTHR32182:SF22">
    <property type="entry name" value="ATP-DEPENDENT ENDONUCLEASE, OLD FAMILY-RELATED"/>
    <property type="match status" value="1"/>
</dbReference>
<dbReference type="Gene3D" id="3.40.50.300">
    <property type="entry name" value="P-loop containing nucleotide triphosphate hydrolases"/>
    <property type="match status" value="2"/>
</dbReference>
<dbReference type="InterPro" id="IPR014555">
    <property type="entry name" value="RecF-like"/>
</dbReference>
<dbReference type="EMBL" id="JAPTGC010000007">
    <property type="protein sequence ID" value="MCZ0862869.1"/>
    <property type="molecule type" value="Genomic_DNA"/>
</dbReference>
<dbReference type="RefSeq" id="WP_268923127.1">
    <property type="nucleotide sequence ID" value="NZ_JAPTGC010000007.1"/>
</dbReference>
<dbReference type="PIRSF" id="PIRSF029347">
    <property type="entry name" value="RecF"/>
    <property type="match status" value="1"/>
</dbReference>
<dbReference type="InterPro" id="IPR003959">
    <property type="entry name" value="ATPase_AAA_core"/>
</dbReference>
<dbReference type="InterPro" id="IPR027417">
    <property type="entry name" value="P-loop_NTPase"/>
</dbReference>
<dbReference type="Proteomes" id="UP001141336">
    <property type="component" value="Unassembled WGS sequence"/>
</dbReference>
<feature type="domain" description="ATPase AAA-type core" evidence="2">
    <location>
        <begin position="204"/>
        <end position="293"/>
    </location>
</feature>
<dbReference type="Pfam" id="PF13304">
    <property type="entry name" value="AAA_21"/>
    <property type="match status" value="1"/>
</dbReference>
<dbReference type="CDD" id="cd00267">
    <property type="entry name" value="ABC_ATPase"/>
    <property type="match status" value="1"/>
</dbReference>
<dbReference type="PANTHER" id="PTHR32182">
    <property type="entry name" value="DNA REPLICATION AND REPAIR PROTEIN RECF"/>
    <property type="match status" value="1"/>
</dbReference>
<keyword evidence="4" id="KW-1185">Reference proteome</keyword>
<comment type="caution">
    <text evidence="3">The sequence shown here is derived from an EMBL/GenBank/DDBJ whole genome shotgun (WGS) entry which is preliminary data.</text>
</comment>